<dbReference type="PROSITE" id="PS00126">
    <property type="entry name" value="PDEASE_I_1"/>
    <property type="match status" value="1"/>
</dbReference>
<dbReference type="GO" id="GO:0007165">
    <property type="term" value="P:signal transduction"/>
    <property type="evidence" value="ECO:0007669"/>
    <property type="project" value="InterPro"/>
</dbReference>
<dbReference type="GO" id="GO:0141162">
    <property type="term" value="P:negative regulation of cAMP/PKA signal transduction"/>
    <property type="evidence" value="ECO:0000318"/>
    <property type="project" value="GO_Central"/>
</dbReference>
<dbReference type="STRING" id="5722.A2FET3"/>
<dbReference type="PRINTS" id="PR00387">
    <property type="entry name" value="PDIESTERASE1"/>
</dbReference>
<dbReference type="EMBL" id="DS113752">
    <property type="protein sequence ID" value="EAX96580.1"/>
    <property type="molecule type" value="Genomic_DNA"/>
</dbReference>
<evidence type="ECO:0000313" key="10">
    <source>
        <dbReference type="Proteomes" id="UP000001542"/>
    </source>
</evidence>
<dbReference type="PANTHER" id="PTHR11347">
    <property type="entry name" value="CYCLIC NUCLEOTIDE PHOSPHODIESTERASE"/>
    <property type="match status" value="1"/>
</dbReference>
<keyword evidence="1" id="KW-0140">cGMP</keyword>
<feature type="binding site" evidence="5">
    <location>
        <position position="934"/>
    </location>
    <ligand>
        <name>Zn(2+)</name>
        <dbReference type="ChEBI" id="CHEBI:29105"/>
        <label>2</label>
    </ligand>
</feature>
<name>A2FET3_TRIV3</name>
<comment type="cofactor">
    <cofactor evidence="6">
        <name>a divalent metal cation</name>
        <dbReference type="ChEBI" id="CHEBI:60240"/>
    </cofactor>
    <text evidence="6">Binds 2 divalent metal cations per subunit. Site 1 may preferentially bind zinc ions, while site 2 has a preference for magnesium and/or manganese ions.</text>
</comment>
<keyword evidence="10" id="KW-1185">Reference proteome</keyword>
<dbReference type="SUPFAM" id="SSF109604">
    <property type="entry name" value="HD-domain/PDEase-like"/>
    <property type="match status" value="1"/>
</dbReference>
<dbReference type="VEuPathDB" id="TrichDB:TVAG_017940"/>
<protein>
    <recommendedName>
        <fullName evidence="6">Phosphodiesterase</fullName>
        <ecNumber evidence="6">3.1.4.-</ecNumber>
    </recommendedName>
</protein>
<feature type="active site" description="Proton donor" evidence="4">
    <location>
        <position position="892"/>
    </location>
</feature>
<evidence type="ECO:0000313" key="9">
    <source>
        <dbReference type="EMBL" id="EAX96580.1"/>
    </source>
</evidence>
<dbReference type="Pfam" id="PF00233">
    <property type="entry name" value="PDEase_I"/>
    <property type="match status" value="1"/>
</dbReference>
<dbReference type="InParanoid" id="A2FET3"/>
<reference evidence="9" key="2">
    <citation type="journal article" date="2007" name="Science">
        <title>Draft genome sequence of the sexually transmitted pathogen Trichomonas vaginalis.</title>
        <authorList>
            <person name="Carlton J.M."/>
            <person name="Hirt R.P."/>
            <person name="Silva J.C."/>
            <person name="Delcher A.L."/>
            <person name="Schatz M."/>
            <person name="Zhao Q."/>
            <person name="Wortman J.R."/>
            <person name="Bidwell S.L."/>
            <person name="Alsmark U.C.M."/>
            <person name="Besteiro S."/>
            <person name="Sicheritz-Ponten T."/>
            <person name="Noel C.J."/>
            <person name="Dacks J.B."/>
            <person name="Foster P.G."/>
            <person name="Simillion C."/>
            <person name="Van de Peer Y."/>
            <person name="Miranda-Saavedra D."/>
            <person name="Barton G.J."/>
            <person name="Westrop G.D."/>
            <person name="Mueller S."/>
            <person name="Dessi D."/>
            <person name="Fiori P.L."/>
            <person name="Ren Q."/>
            <person name="Paulsen I."/>
            <person name="Zhang H."/>
            <person name="Bastida-Corcuera F.D."/>
            <person name="Simoes-Barbosa A."/>
            <person name="Brown M.T."/>
            <person name="Hayes R.D."/>
            <person name="Mukherjee M."/>
            <person name="Okumura C.Y."/>
            <person name="Schneider R."/>
            <person name="Smith A.J."/>
            <person name="Vanacova S."/>
            <person name="Villalvazo M."/>
            <person name="Haas B.J."/>
            <person name="Pertea M."/>
            <person name="Feldblyum T.V."/>
            <person name="Utterback T.R."/>
            <person name="Shu C.L."/>
            <person name="Osoegawa K."/>
            <person name="de Jong P.J."/>
            <person name="Hrdy I."/>
            <person name="Horvathova L."/>
            <person name="Zubacova Z."/>
            <person name="Dolezal P."/>
            <person name="Malik S.B."/>
            <person name="Logsdon J.M. Jr."/>
            <person name="Henze K."/>
            <person name="Gupta A."/>
            <person name="Wang C.C."/>
            <person name="Dunne R.L."/>
            <person name="Upcroft J.A."/>
            <person name="Upcroft P."/>
            <person name="White O."/>
            <person name="Salzberg S.L."/>
            <person name="Tang P."/>
            <person name="Chiu C.-H."/>
            <person name="Lee Y.-S."/>
            <person name="Embley T.M."/>
            <person name="Coombs G.H."/>
            <person name="Mottram J.C."/>
            <person name="Tachezy J."/>
            <person name="Fraser-Liggett C.M."/>
            <person name="Johnson P.J."/>
        </authorList>
    </citation>
    <scope>NUCLEOTIDE SEQUENCE [LARGE SCALE GENOMIC DNA]</scope>
    <source>
        <strain evidence="9">G3</strain>
    </source>
</reference>
<evidence type="ECO:0000256" key="5">
    <source>
        <dbReference type="PIRSR" id="PIRSR623088-3"/>
    </source>
</evidence>
<dbReference type="InterPro" id="IPR003018">
    <property type="entry name" value="GAF"/>
</dbReference>
<dbReference type="InterPro" id="IPR029016">
    <property type="entry name" value="GAF-like_dom_sf"/>
</dbReference>
<evidence type="ECO:0000256" key="1">
    <source>
        <dbReference type="ARBA" id="ARBA00022535"/>
    </source>
</evidence>
<dbReference type="eggNOG" id="KOG3689">
    <property type="taxonomic scope" value="Eukaryota"/>
</dbReference>
<dbReference type="CDD" id="cd00077">
    <property type="entry name" value="HDc"/>
    <property type="match status" value="1"/>
</dbReference>
<evidence type="ECO:0000256" key="4">
    <source>
        <dbReference type="PIRSR" id="PIRSR623088-1"/>
    </source>
</evidence>
<dbReference type="InterPro" id="IPR023174">
    <property type="entry name" value="PDEase_CS"/>
</dbReference>
<accession>A2FET3</accession>
<dbReference type="RefSeq" id="XP_001309510.1">
    <property type="nucleotide sequence ID" value="XM_001309509.1"/>
</dbReference>
<evidence type="ECO:0000259" key="8">
    <source>
        <dbReference type="PROSITE" id="PS51845"/>
    </source>
</evidence>
<organism evidence="9 10">
    <name type="scientific">Trichomonas vaginalis (strain ATCC PRA-98 / G3)</name>
    <dbReference type="NCBI Taxonomy" id="412133"/>
    <lineage>
        <taxon>Eukaryota</taxon>
        <taxon>Metamonada</taxon>
        <taxon>Parabasalia</taxon>
        <taxon>Trichomonadida</taxon>
        <taxon>Trichomonadidae</taxon>
        <taxon>Trichomonas</taxon>
    </lineage>
</organism>
<comment type="similarity">
    <text evidence="6">Belongs to the cyclic nucleotide phosphodiesterase family.</text>
</comment>
<dbReference type="GO" id="GO:0047555">
    <property type="term" value="F:3',5'-cyclic-GMP phosphodiesterase activity"/>
    <property type="evidence" value="ECO:0000318"/>
    <property type="project" value="GO_Central"/>
</dbReference>
<dbReference type="InterPro" id="IPR002073">
    <property type="entry name" value="PDEase_catalytic_dom"/>
</dbReference>
<dbReference type="GO" id="GO:0046872">
    <property type="term" value="F:metal ion binding"/>
    <property type="evidence" value="ECO:0007669"/>
    <property type="project" value="UniProtKB-KW"/>
</dbReference>
<feature type="binding site" evidence="5">
    <location>
        <position position="934"/>
    </location>
    <ligand>
        <name>Zn(2+)</name>
        <dbReference type="ChEBI" id="CHEBI:29105"/>
        <label>1</label>
    </ligand>
</feature>
<proteinExistence type="inferred from homology"/>
<dbReference type="Pfam" id="PF01590">
    <property type="entry name" value="GAF"/>
    <property type="match status" value="1"/>
</dbReference>
<dbReference type="EC" id="3.1.4.-" evidence="6"/>
<dbReference type="SUPFAM" id="SSF55781">
    <property type="entry name" value="GAF domain-like"/>
    <property type="match status" value="2"/>
</dbReference>
<evidence type="ECO:0000256" key="7">
    <source>
        <dbReference type="SAM" id="Coils"/>
    </source>
</evidence>
<dbReference type="KEGG" id="tva:4754353"/>
<dbReference type="Gene3D" id="3.30.450.40">
    <property type="match status" value="2"/>
</dbReference>
<dbReference type="InterPro" id="IPR036971">
    <property type="entry name" value="PDEase_catalytic_dom_sf"/>
</dbReference>
<dbReference type="Gene3D" id="1.10.1300.10">
    <property type="entry name" value="3'5'-cyclic nucleotide phosphodiesterase, catalytic domain"/>
    <property type="match status" value="1"/>
</dbReference>
<reference evidence="9" key="1">
    <citation type="submission" date="2006-10" db="EMBL/GenBank/DDBJ databases">
        <authorList>
            <person name="Amadeo P."/>
            <person name="Zhao Q."/>
            <person name="Wortman J."/>
            <person name="Fraser-Liggett C."/>
            <person name="Carlton J."/>
        </authorList>
    </citation>
    <scope>NUCLEOTIDE SEQUENCE</scope>
    <source>
        <strain evidence="9">G3</strain>
    </source>
</reference>
<evidence type="ECO:0000256" key="6">
    <source>
        <dbReference type="RuleBase" id="RU363067"/>
    </source>
</evidence>
<gene>
    <name evidence="9" type="ORF">TVAG_017940</name>
</gene>
<feature type="domain" description="PDEase" evidence="8">
    <location>
        <begin position="810"/>
        <end position="1134"/>
    </location>
</feature>
<keyword evidence="3 6" id="KW-0378">Hydrolase</keyword>
<dbReference type="SMART" id="SM00471">
    <property type="entry name" value="HDc"/>
    <property type="match status" value="1"/>
</dbReference>
<keyword evidence="2 5" id="KW-0479">Metal-binding</keyword>
<dbReference type="InterPro" id="IPR003607">
    <property type="entry name" value="HD/PDEase_dom"/>
</dbReference>
<dbReference type="GO" id="GO:0004115">
    <property type="term" value="F:3',5'-cyclic-AMP phosphodiesterase activity"/>
    <property type="evidence" value="ECO:0000318"/>
    <property type="project" value="GO_Central"/>
</dbReference>
<evidence type="ECO:0000256" key="3">
    <source>
        <dbReference type="ARBA" id="ARBA00022801"/>
    </source>
</evidence>
<dbReference type="InterPro" id="IPR023088">
    <property type="entry name" value="PDEase"/>
</dbReference>
<sequence>MKSRPITPIDIKRPSTSIKKIRKPEKPVDALRSTTKQNEQYAATIAELETQRNTYMDALDDLNQRIIKDGDLIAGLRDRFQELLQGKKEKSSRSNQDNLEEEIKLSKEAEKAIIAFDSQHPSAYLAENPHILMDITSGTSNYFSEVAMNIESSITLGEYLVTSMEQLNSISRCLKAYESLRQCVRLNNFLETATETTKKVLQSEGTTILSSDLVSKDFHTVISTNTYYFSLDKDKSFPGRCINLKQSLIVRDPINDKLYSPSIDQILNPTNKTLLVSPIWDIGVLYIPQTSPFKKSFSRAEVLITEFYCQLLAPLLAAHIHYSHSIQLANHRRALQIFKTNLVPKNSLKALIPFLYQTIQECIYANDVEMYIINDDNFSKVTNEGKVDTNQYKLNGLPHYISEIKSPHVIDRVNERTPNYVQEVDEWALGNCFLGMPIISNGKVIAVLELSGKNGTNKFTQWDVDFVSVIVNCLALILPRCLQVFDKERDENIIREAAMFSEIVSEYTYSNMLSTNDICEKISYDVFKLIPCEYLLIATKYDNTIKTVITLKNGEKSDVLFINPEFLSMSLKANYSILSRDFTEVKDFRPMREIEYKEIVAVSRIYNDYCYAIVCLNTMDKLRNFTVVDKHMLEVLAQLCITSKVNNSKIHEKETIEMENLSFQNSLEVFKTVLYKEKQLQSLLLVFSEMINAHSFCLIEKNKSKNNFSILLSSPNVKICPPIPLDDVLSAMILSQPSHHIFIENINETGLDKSKFVELFKQFSSLVISPISTDQTYFIIFVTDNKFASNFNVLFDLYTPMITILLNIFLKTNHTDMIRKANQLKIDELSFYDHDLTSKSFSIEKYNDQQIIELLLRVFESLEINNVLCSKTPKIVKFLEEVSKLYKNNKYHNWNHAVETVQLCYSIVKRGKMSPRAINPMQTTALILACLLHDICHDGTSNEYHIKAKSSLYHVFGDDCPLENSSLTRSVRLLKSQPFFVCINNEEFWLFFKECLLATDIKKYEETIQNYQQCARNFDSKNLIHSVSLAKLVITVANISNVVRPFSQAQQVAENLETETDETNEKLRTLGIKEQTFVYWKCESDELPNIEMKFIQEVATPLIKAITGSFPELNDLNTSLEETKRNWQQIISNLE</sequence>
<evidence type="ECO:0000256" key="2">
    <source>
        <dbReference type="ARBA" id="ARBA00022723"/>
    </source>
</evidence>
<feature type="coiled-coil region" evidence="7">
    <location>
        <begin position="1046"/>
        <end position="1073"/>
    </location>
</feature>
<feature type="coiled-coil region" evidence="7">
    <location>
        <begin position="31"/>
        <end position="65"/>
    </location>
</feature>
<feature type="binding site" evidence="5">
    <location>
        <position position="933"/>
    </location>
    <ligand>
        <name>Zn(2+)</name>
        <dbReference type="ChEBI" id="CHEBI:29105"/>
        <label>1</label>
    </ligand>
</feature>
<feature type="binding site" evidence="5">
    <location>
        <position position="896"/>
    </location>
    <ligand>
        <name>Zn(2+)</name>
        <dbReference type="ChEBI" id="CHEBI:29105"/>
        <label>1</label>
    </ligand>
</feature>
<dbReference type="AlphaFoldDB" id="A2FET3"/>
<dbReference type="Proteomes" id="UP000001542">
    <property type="component" value="Unassembled WGS sequence"/>
</dbReference>
<dbReference type="VEuPathDB" id="TrichDB:TVAGG3_0932030"/>
<keyword evidence="7" id="KW-0175">Coiled coil</keyword>
<dbReference type="PROSITE" id="PS51845">
    <property type="entry name" value="PDEASE_I_2"/>
    <property type="match status" value="1"/>
</dbReference>
<dbReference type="OrthoDB" id="295473at2759"/>